<feature type="region of interest" description="Disordered" evidence="1">
    <location>
        <begin position="308"/>
        <end position="333"/>
    </location>
</feature>
<proteinExistence type="predicted"/>
<protein>
    <submittedName>
        <fullName evidence="2">Uncharacterized protein</fullName>
    </submittedName>
</protein>
<evidence type="ECO:0000256" key="1">
    <source>
        <dbReference type="SAM" id="MobiDB-lite"/>
    </source>
</evidence>
<evidence type="ECO:0000313" key="2">
    <source>
        <dbReference type="EMBL" id="CAF1424730.1"/>
    </source>
</evidence>
<name>A0A815MHM3_9BILA</name>
<evidence type="ECO:0000313" key="3">
    <source>
        <dbReference type="Proteomes" id="UP000663864"/>
    </source>
</evidence>
<gene>
    <name evidence="2" type="ORF">ZHD862_LOCUS34107</name>
</gene>
<organism evidence="2 3">
    <name type="scientific">Rotaria sordida</name>
    <dbReference type="NCBI Taxonomy" id="392033"/>
    <lineage>
        <taxon>Eukaryota</taxon>
        <taxon>Metazoa</taxon>
        <taxon>Spiralia</taxon>
        <taxon>Gnathifera</taxon>
        <taxon>Rotifera</taxon>
        <taxon>Eurotatoria</taxon>
        <taxon>Bdelloidea</taxon>
        <taxon>Philodinida</taxon>
        <taxon>Philodinidae</taxon>
        <taxon>Rotaria</taxon>
    </lineage>
</organism>
<accession>A0A815MHM3</accession>
<dbReference type="EMBL" id="CAJNOT010004278">
    <property type="protein sequence ID" value="CAF1424730.1"/>
    <property type="molecule type" value="Genomic_DNA"/>
</dbReference>
<comment type="caution">
    <text evidence="2">The sequence shown here is derived from an EMBL/GenBank/DDBJ whole genome shotgun (WGS) entry which is preliminary data.</text>
</comment>
<dbReference type="AlphaFoldDB" id="A0A815MHM3"/>
<sequence length="451" mass="53994">MPDKFVPYHLCDIKNPPAHLDDNQKSNWIPFDIPTSLYEIIYANKYTTTETMQKLIDHVRNCNEFTFDGDVECAHLPPIHSLIHLQIKQLFELIFKFRNNIYSWEPLRKEIYPAIVYQWFEWPIKTSVVNFQLKFADWYNWTLSHYKMCSLSNRRNIIINDINSDGQMNLLSKYTCHKPSPYRPNEPWALQQALIYTYGIFIDKSITVNHWTTELDPMYSTLSTSKRNKMVHYAIYDCFTTTCLIRSVIFCWTFQQVTKIHSLDLFQALPSSSSRANNNSANTNINQRIIKNINDDIELVSDGDKITVNQSISDDDNQPNPALPPNDNDLRVNDHDMKRQLHSRIRSAEARKRRNRKRNLYFRMQRYRYFITGPFYYRFTMKLVRHILTGYNIYYTHVKPVDDLLLICVKDKIIEPQNERRLLGDIFDRRHYYFFRRQVQYLSRRSNDIQE</sequence>
<dbReference type="Proteomes" id="UP000663864">
    <property type="component" value="Unassembled WGS sequence"/>
</dbReference>
<reference evidence="2" key="1">
    <citation type="submission" date="2021-02" db="EMBL/GenBank/DDBJ databases">
        <authorList>
            <person name="Nowell W R."/>
        </authorList>
    </citation>
    <scope>NUCLEOTIDE SEQUENCE</scope>
</reference>